<evidence type="ECO:0000256" key="13">
    <source>
        <dbReference type="HAMAP-Rule" id="MF_00102"/>
    </source>
</evidence>
<feature type="domain" description="Dihydrodipicolinate reductase C-terminal" evidence="15">
    <location>
        <begin position="131"/>
        <end position="269"/>
    </location>
</feature>
<keyword evidence="8 13" id="KW-0457">Lysine biosynthesis</keyword>
<dbReference type="InterPro" id="IPR023940">
    <property type="entry name" value="DHDPR_bac"/>
</dbReference>
<dbReference type="SUPFAM" id="SSF55347">
    <property type="entry name" value="Glyceraldehyde-3-phosphate dehydrogenase-like, C-terminal domain"/>
    <property type="match status" value="1"/>
</dbReference>
<comment type="catalytic activity">
    <reaction evidence="12 13">
        <text>(S)-2,3,4,5-tetrahydrodipicolinate + NAD(+) + H2O = (2S,4S)-4-hydroxy-2,3,4,5-tetrahydrodipicolinate + NADH + H(+)</text>
        <dbReference type="Rhea" id="RHEA:35323"/>
        <dbReference type="ChEBI" id="CHEBI:15377"/>
        <dbReference type="ChEBI" id="CHEBI:15378"/>
        <dbReference type="ChEBI" id="CHEBI:16845"/>
        <dbReference type="ChEBI" id="CHEBI:57540"/>
        <dbReference type="ChEBI" id="CHEBI:57945"/>
        <dbReference type="ChEBI" id="CHEBI:67139"/>
        <dbReference type="EC" id="1.17.1.8"/>
    </reaction>
</comment>
<keyword evidence="2 13" id="KW-0963">Cytoplasm</keyword>
<keyword evidence="3 13" id="KW-0028">Amino-acid biosynthesis</keyword>
<evidence type="ECO:0000256" key="7">
    <source>
        <dbReference type="ARBA" id="ARBA00023027"/>
    </source>
</evidence>
<feature type="binding site" evidence="13">
    <location>
        <begin position="170"/>
        <end position="171"/>
    </location>
    <ligand>
        <name>(S)-2,3,4,5-tetrahydrodipicolinate</name>
        <dbReference type="ChEBI" id="CHEBI:16845"/>
    </ligand>
</feature>
<comment type="pathway">
    <text evidence="9 13">Amino-acid biosynthesis; L-lysine biosynthesis via DAP pathway; (S)-tetrahydrodipicolinate from L-aspartate: step 4/4.</text>
</comment>
<dbReference type="Gene3D" id="3.30.360.10">
    <property type="entry name" value="Dihydrodipicolinate Reductase, domain 2"/>
    <property type="match status" value="1"/>
</dbReference>
<accession>A0ABM5NE28</accession>
<evidence type="ECO:0000256" key="10">
    <source>
        <dbReference type="ARBA" id="ARBA00038983"/>
    </source>
</evidence>
<evidence type="ECO:0000256" key="9">
    <source>
        <dbReference type="ARBA" id="ARBA00037922"/>
    </source>
</evidence>
<comment type="similarity">
    <text evidence="1 13">Belongs to the DapB family.</text>
</comment>
<dbReference type="NCBIfam" id="TIGR00036">
    <property type="entry name" value="dapB"/>
    <property type="match status" value="1"/>
</dbReference>
<evidence type="ECO:0000256" key="2">
    <source>
        <dbReference type="ARBA" id="ARBA00022490"/>
    </source>
</evidence>
<feature type="active site" description="Proton donor" evidence="13">
    <location>
        <position position="164"/>
    </location>
</feature>
<feature type="binding site" evidence="13">
    <location>
        <begin position="125"/>
        <end position="128"/>
    </location>
    <ligand>
        <name>NAD(+)</name>
        <dbReference type="ChEBI" id="CHEBI:57540"/>
    </ligand>
</feature>
<sequence length="280" mass="30128">MHQSPMRISVLGGGRMGQALIKEIHNNPSITLHSIIVRSGSPLIGQDVGNFVGISPMGIKFSDNLAMAIQSVDGIIDFSSPALTLQSLNISAQHNIVHIIGTTGFSVKENEVISSFARNAPIVKSSNMSLGINFLGFLVETAAEYLLPAKDWDFEILEMHHRRKLDSPSGTALLLGEAIANGRKVNLTDHMVLNRHIQQCARTEGSIGIASLRAGSIVGEHSVVIAGEGESITLSHSAYDRRIFARGSLTAALWAKSQIPGLYSMRDVLGIGLDKEKINE</sequence>
<keyword evidence="4 13" id="KW-0521">NADP</keyword>
<dbReference type="EC" id="1.17.1.8" evidence="10 13"/>
<name>A0ABM5NE28_LIBAS</name>
<comment type="caution">
    <text evidence="13">Was originally thought to be a dihydrodipicolinate reductase (DHDPR), catalyzing the conversion of dihydrodipicolinate to tetrahydrodipicolinate. However, it was shown in E.coli that the substrate of the enzymatic reaction is not dihydrodipicolinate (DHDP) but in fact (2S,4S)-4-hydroxy-2,3,4,5-tetrahydrodipicolinic acid (HTPA), the product released by the DapA-catalyzed reaction.</text>
</comment>
<dbReference type="Pfam" id="PF05173">
    <property type="entry name" value="DapB_C"/>
    <property type="match status" value="1"/>
</dbReference>
<evidence type="ECO:0000256" key="6">
    <source>
        <dbReference type="ARBA" id="ARBA00023002"/>
    </source>
</evidence>
<dbReference type="InterPro" id="IPR022663">
    <property type="entry name" value="DapB_C"/>
</dbReference>
<dbReference type="InterPro" id="IPR000846">
    <property type="entry name" value="DapB_N"/>
</dbReference>
<evidence type="ECO:0000259" key="15">
    <source>
        <dbReference type="Pfam" id="PF05173"/>
    </source>
</evidence>
<feature type="binding site" evidence="13">
    <location>
        <position position="161"/>
    </location>
    <ligand>
        <name>(S)-2,3,4,5-tetrahydrodipicolinate</name>
        <dbReference type="ChEBI" id="CHEBI:16845"/>
    </ligand>
</feature>
<dbReference type="GeneID" id="93076519"/>
<feature type="binding site" evidence="13">
    <location>
        <begin position="101"/>
        <end position="103"/>
    </location>
    <ligand>
        <name>NAD(+)</name>
        <dbReference type="ChEBI" id="CHEBI:57540"/>
    </ligand>
</feature>
<comment type="caution">
    <text evidence="13">Lacks conserved residue(s) required for the propagation of feature annotation.</text>
</comment>
<dbReference type="EMBL" id="CP004005">
    <property type="protein sequence ID" value="AGH16519.1"/>
    <property type="molecule type" value="Genomic_DNA"/>
</dbReference>
<evidence type="ECO:0000256" key="4">
    <source>
        <dbReference type="ARBA" id="ARBA00022857"/>
    </source>
</evidence>
<keyword evidence="17" id="KW-1185">Reference proteome</keyword>
<comment type="subcellular location">
    <subcellularLocation>
        <location evidence="13">Cytoplasm</location>
    </subcellularLocation>
</comment>
<organism evidence="16 17">
    <name type="scientific">Candidatus Liberibacter asiaticus str. gxpsy</name>
    <dbReference type="NCBI Taxonomy" id="1174529"/>
    <lineage>
        <taxon>Bacteria</taxon>
        <taxon>Pseudomonadati</taxon>
        <taxon>Pseudomonadota</taxon>
        <taxon>Alphaproteobacteria</taxon>
        <taxon>Hyphomicrobiales</taxon>
        <taxon>Rhizobiaceae</taxon>
        <taxon>Liberibacter</taxon>
    </lineage>
</organism>
<evidence type="ECO:0000313" key="16">
    <source>
        <dbReference type="EMBL" id="AGH16519.1"/>
    </source>
</evidence>
<keyword evidence="5 13" id="KW-0220">Diaminopimelate biosynthesis</keyword>
<dbReference type="Pfam" id="PF01113">
    <property type="entry name" value="DapB_N"/>
    <property type="match status" value="1"/>
</dbReference>
<evidence type="ECO:0000256" key="1">
    <source>
        <dbReference type="ARBA" id="ARBA00006642"/>
    </source>
</evidence>
<protein>
    <recommendedName>
        <fullName evidence="10 13">4-hydroxy-tetrahydrodipicolinate reductase</fullName>
        <shortName evidence="13">HTPA reductase</shortName>
        <ecNumber evidence="10 13">1.17.1.8</ecNumber>
    </recommendedName>
</protein>
<proteinExistence type="inferred from homology"/>
<keyword evidence="7 13" id="KW-0520">NAD</keyword>
<dbReference type="InterPro" id="IPR022664">
    <property type="entry name" value="DapB_N_CS"/>
</dbReference>
<dbReference type="HAMAP" id="MF_00102">
    <property type="entry name" value="DapB"/>
    <property type="match status" value="1"/>
</dbReference>
<evidence type="ECO:0000256" key="8">
    <source>
        <dbReference type="ARBA" id="ARBA00023154"/>
    </source>
</evidence>
<dbReference type="PANTHER" id="PTHR20836:SF0">
    <property type="entry name" value="4-HYDROXY-TETRAHYDRODIPICOLINATE REDUCTASE 1, CHLOROPLASTIC-RELATED"/>
    <property type="match status" value="1"/>
</dbReference>
<evidence type="ECO:0000259" key="14">
    <source>
        <dbReference type="Pfam" id="PF01113"/>
    </source>
</evidence>
<comment type="catalytic activity">
    <reaction evidence="11 13">
        <text>(S)-2,3,4,5-tetrahydrodipicolinate + NADP(+) + H2O = (2S,4S)-4-hydroxy-2,3,4,5-tetrahydrodipicolinate + NADPH + H(+)</text>
        <dbReference type="Rhea" id="RHEA:35331"/>
        <dbReference type="ChEBI" id="CHEBI:15377"/>
        <dbReference type="ChEBI" id="CHEBI:15378"/>
        <dbReference type="ChEBI" id="CHEBI:16845"/>
        <dbReference type="ChEBI" id="CHEBI:57783"/>
        <dbReference type="ChEBI" id="CHEBI:58349"/>
        <dbReference type="ChEBI" id="CHEBI:67139"/>
        <dbReference type="EC" id="1.17.1.8"/>
    </reaction>
</comment>
<evidence type="ECO:0000256" key="11">
    <source>
        <dbReference type="ARBA" id="ARBA00049080"/>
    </source>
</evidence>
<dbReference type="CDD" id="cd02274">
    <property type="entry name" value="DHDPR_N"/>
    <property type="match status" value="1"/>
</dbReference>
<dbReference type="Proteomes" id="UP000011820">
    <property type="component" value="Chromosome"/>
</dbReference>
<feature type="binding site" evidence="13">
    <location>
        <position position="38"/>
    </location>
    <ligand>
        <name>NADP(+)</name>
        <dbReference type="ChEBI" id="CHEBI:58349"/>
    </ligand>
</feature>
<evidence type="ECO:0000256" key="3">
    <source>
        <dbReference type="ARBA" id="ARBA00022605"/>
    </source>
</evidence>
<evidence type="ECO:0000313" key="17">
    <source>
        <dbReference type="Proteomes" id="UP000011820"/>
    </source>
</evidence>
<evidence type="ECO:0000256" key="5">
    <source>
        <dbReference type="ARBA" id="ARBA00022915"/>
    </source>
</evidence>
<dbReference type="SUPFAM" id="SSF51735">
    <property type="entry name" value="NAD(P)-binding Rossmann-fold domains"/>
    <property type="match status" value="1"/>
</dbReference>
<dbReference type="PROSITE" id="PS01298">
    <property type="entry name" value="DAPB"/>
    <property type="match status" value="1"/>
</dbReference>
<comment type="subunit">
    <text evidence="13">Homotetramer.</text>
</comment>
<dbReference type="InterPro" id="IPR036291">
    <property type="entry name" value="NAD(P)-bd_dom_sf"/>
</dbReference>
<feature type="active site" description="Proton donor/acceptor" evidence="13">
    <location>
        <position position="160"/>
    </location>
</feature>
<evidence type="ECO:0000256" key="12">
    <source>
        <dbReference type="ARBA" id="ARBA00049396"/>
    </source>
</evidence>
<comment type="function">
    <text evidence="13">Catalyzes the conversion of 4-hydroxy-tetrahydrodipicolinate (HTPA) to tetrahydrodipicolinate.</text>
</comment>
<feature type="domain" description="Dihydrodipicolinate reductase N-terminal" evidence="14">
    <location>
        <begin position="6"/>
        <end position="128"/>
    </location>
</feature>
<dbReference type="PANTHER" id="PTHR20836">
    <property type="entry name" value="DIHYDRODIPICOLINATE REDUCTASE"/>
    <property type="match status" value="1"/>
</dbReference>
<reference evidence="16 17" key="1">
    <citation type="journal article" date="2013" name="Genome Announc.">
        <title>Complete Genome Sequence of a Chinese Strain of 'Candidatus Liberibacter asiaticus'.</title>
        <authorList>
            <person name="Lin H."/>
            <person name="Han C.S."/>
            <person name="Liu B."/>
            <person name="Lou B."/>
            <person name="Bai X."/>
            <person name="Deng C."/>
            <person name="Civerolo E.L."/>
            <person name="Gupta G."/>
        </authorList>
    </citation>
    <scope>NUCLEOTIDE SEQUENCE [LARGE SCALE GENOMIC DNA]</scope>
    <source>
        <strain evidence="17">gxpsy</strain>
    </source>
</reference>
<keyword evidence="6 13" id="KW-0560">Oxidoreductase</keyword>
<dbReference type="PIRSF" id="PIRSF000161">
    <property type="entry name" value="DHPR"/>
    <property type="match status" value="1"/>
</dbReference>
<dbReference type="RefSeq" id="WP_012778498.1">
    <property type="nucleotide sequence ID" value="NC_020549.1"/>
</dbReference>
<gene>
    <name evidence="13" type="primary">dapB</name>
    <name evidence="16" type="ORF">WSI_00735</name>
</gene>
<dbReference type="Gene3D" id="3.40.50.720">
    <property type="entry name" value="NAD(P)-binding Rossmann-like Domain"/>
    <property type="match status" value="1"/>
</dbReference>